<evidence type="ECO:0000313" key="2">
    <source>
        <dbReference type="EMBL" id="JAE39239.1"/>
    </source>
</evidence>
<accession>A0A0A9HTT3</accession>
<reference evidence="2" key="2">
    <citation type="journal article" date="2015" name="Data Brief">
        <title>Shoot transcriptome of the giant reed, Arundo donax.</title>
        <authorList>
            <person name="Barrero R.A."/>
            <person name="Guerrero F.D."/>
            <person name="Moolhuijzen P."/>
            <person name="Goolsby J.A."/>
            <person name="Tidwell J."/>
            <person name="Bellgard S.E."/>
            <person name="Bellgard M.I."/>
        </authorList>
    </citation>
    <scope>NUCLEOTIDE SEQUENCE</scope>
    <source>
        <tissue evidence="2">Shoot tissue taken approximately 20 cm above the soil surface</tissue>
    </source>
</reference>
<feature type="region of interest" description="Disordered" evidence="1">
    <location>
        <begin position="1"/>
        <end position="24"/>
    </location>
</feature>
<protein>
    <submittedName>
        <fullName evidence="2">Uncharacterized protein</fullName>
    </submittedName>
</protein>
<name>A0A0A9HTT3_ARUDO</name>
<dbReference type="EMBL" id="GBRH01158657">
    <property type="protein sequence ID" value="JAE39239.1"/>
    <property type="molecule type" value="Transcribed_RNA"/>
</dbReference>
<sequence>MATYSEAINQEMHEPSSVSLQFYP</sequence>
<evidence type="ECO:0000256" key="1">
    <source>
        <dbReference type="SAM" id="MobiDB-lite"/>
    </source>
</evidence>
<dbReference type="AlphaFoldDB" id="A0A0A9HTT3"/>
<organism evidence="2">
    <name type="scientific">Arundo donax</name>
    <name type="common">Giant reed</name>
    <name type="synonym">Donax arundinaceus</name>
    <dbReference type="NCBI Taxonomy" id="35708"/>
    <lineage>
        <taxon>Eukaryota</taxon>
        <taxon>Viridiplantae</taxon>
        <taxon>Streptophyta</taxon>
        <taxon>Embryophyta</taxon>
        <taxon>Tracheophyta</taxon>
        <taxon>Spermatophyta</taxon>
        <taxon>Magnoliopsida</taxon>
        <taxon>Liliopsida</taxon>
        <taxon>Poales</taxon>
        <taxon>Poaceae</taxon>
        <taxon>PACMAD clade</taxon>
        <taxon>Arundinoideae</taxon>
        <taxon>Arundineae</taxon>
        <taxon>Arundo</taxon>
    </lineage>
</organism>
<proteinExistence type="predicted"/>
<reference evidence="2" key="1">
    <citation type="submission" date="2014-09" db="EMBL/GenBank/DDBJ databases">
        <authorList>
            <person name="Magalhaes I.L.F."/>
            <person name="Oliveira U."/>
            <person name="Santos F.R."/>
            <person name="Vidigal T.H.D.A."/>
            <person name="Brescovit A.D."/>
            <person name="Santos A.J."/>
        </authorList>
    </citation>
    <scope>NUCLEOTIDE SEQUENCE</scope>
    <source>
        <tissue evidence="2">Shoot tissue taken approximately 20 cm above the soil surface</tissue>
    </source>
</reference>